<evidence type="ECO:0000256" key="1">
    <source>
        <dbReference type="ARBA" id="ARBA00004496"/>
    </source>
</evidence>
<dbReference type="InterPro" id="IPR048714">
    <property type="entry name" value="DpiA-like_HTH"/>
</dbReference>
<evidence type="ECO:0000259" key="10">
    <source>
        <dbReference type="PROSITE" id="PS50110"/>
    </source>
</evidence>
<keyword evidence="7" id="KW-0010">Activator</keyword>
<dbReference type="InterPro" id="IPR036390">
    <property type="entry name" value="WH_DNA-bd_sf"/>
</dbReference>
<dbReference type="InterPro" id="IPR051271">
    <property type="entry name" value="2C-system_Tx_regulators"/>
</dbReference>
<dbReference type="PANTHER" id="PTHR45526:SF1">
    <property type="entry name" value="TRANSCRIPTIONAL REGULATORY PROTEIN DCUR-RELATED"/>
    <property type="match status" value="1"/>
</dbReference>
<dbReference type="CDD" id="cd19925">
    <property type="entry name" value="REC_citrate_TCS"/>
    <property type="match status" value="1"/>
</dbReference>
<evidence type="ECO:0000313" key="12">
    <source>
        <dbReference type="Proteomes" id="UP000551878"/>
    </source>
</evidence>
<dbReference type="Pfam" id="PF20714">
    <property type="entry name" value="HTH_64"/>
    <property type="match status" value="1"/>
</dbReference>
<dbReference type="GO" id="GO:0000156">
    <property type="term" value="F:phosphorelay response regulator activity"/>
    <property type="evidence" value="ECO:0007669"/>
    <property type="project" value="TreeGrafter"/>
</dbReference>
<dbReference type="Proteomes" id="UP000551878">
    <property type="component" value="Unassembled WGS sequence"/>
</dbReference>
<comment type="caution">
    <text evidence="11">The sequence shown here is derived from an EMBL/GenBank/DDBJ whole genome shotgun (WGS) entry which is preliminary data.</text>
</comment>
<evidence type="ECO:0000256" key="2">
    <source>
        <dbReference type="ARBA" id="ARBA00022490"/>
    </source>
</evidence>
<feature type="modified residue" description="4-aspartylphosphate" evidence="9">
    <location>
        <position position="59"/>
    </location>
</feature>
<feature type="domain" description="Response regulatory" evidence="10">
    <location>
        <begin position="8"/>
        <end position="124"/>
    </location>
</feature>
<dbReference type="SMART" id="SM00448">
    <property type="entry name" value="REC"/>
    <property type="match status" value="1"/>
</dbReference>
<dbReference type="Pfam" id="PF00072">
    <property type="entry name" value="Response_reg"/>
    <property type="match status" value="1"/>
</dbReference>
<dbReference type="AlphaFoldDB" id="A0A840QNR8"/>
<evidence type="ECO:0000256" key="7">
    <source>
        <dbReference type="ARBA" id="ARBA00023159"/>
    </source>
</evidence>
<keyword evidence="8" id="KW-0804">Transcription</keyword>
<accession>A0A840QNR8</accession>
<keyword evidence="6" id="KW-0238">DNA-binding</keyword>
<keyword evidence="2" id="KW-0963">Cytoplasm</keyword>
<evidence type="ECO:0000256" key="3">
    <source>
        <dbReference type="ARBA" id="ARBA00022553"/>
    </source>
</evidence>
<keyword evidence="3 9" id="KW-0597">Phosphoprotein</keyword>
<dbReference type="PIRSF" id="PIRSF006171">
    <property type="entry name" value="RR_citrat_malat"/>
    <property type="match status" value="1"/>
</dbReference>
<dbReference type="InterPro" id="IPR024187">
    <property type="entry name" value="Sig_transdc_resp-reg_cit/mal"/>
</dbReference>
<keyword evidence="4" id="KW-0902">Two-component regulatory system</keyword>
<dbReference type="EMBL" id="JACHHB010000004">
    <property type="protein sequence ID" value="MBB5173036.1"/>
    <property type="molecule type" value="Genomic_DNA"/>
</dbReference>
<dbReference type="InterPro" id="IPR001789">
    <property type="entry name" value="Sig_transdc_resp-reg_receiver"/>
</dbReference>
<dbReference type="PROSITE" id="PS50110">
    <property type="entry name" value="RESPONSE_REGULATORY"/>
    <property type="match status" value="1"/>
</dbReference>
<keyword evidence="5" id="KW-0805">Transcription regulation</keyword>
<dbReference type="RefSeq" id="WP_184663483.1">
    <property type="nucleotide sequence ID" value="NZ_JACHHB010000004.1"/>
</dbReference>
<dbReference type="SUPFAM" id="SSF46785">
    <property type="entry name" value="Winged helix' DNA-binding domain"/>
    <property type="match status" value="1"/>
</dbReference>
<evidence type="ECO:0000256" key="8">
    <source>
        <dbReference type="ARBA" id="ARBA00023163"/>
    </source>
</evidence>
<evidence type="ECO:0000313" key="11">
    <source>
        <dbReference type="EMBL" id="MBB5173036.1"/>
    </source>
</evidence>
<dbReference type="Gene3D" id="3.40.50.2300">
    <property type="match status" value="1"/>
</dbReference>
<sequence length="235" mass="27018">MDSESQIRVLLIEDDAMVQEVNRQFVEKTSGFQVVGVCRSGKEGRRKIAHQKPDLVLLDVYMPDEDGLETIVKLRESEEDVDIIAVTAANDAATIQKLFRYGVFDYIVKPFTYKRLNKSLLQYKSFLERIHKNESWTQDNLDDMMAPLKNTSSINHLPKGLHEKTLKQLVSVLSEYEKALDAETIGHKVGLARVTARRYLHYLESEGKVEMSLHHGTVGRPIQKYRLLEKKEMGR</sequence>
<gene>
    <name evidence="11" type="ORF">HNQ41_001199</name>
</gene>
<dbReference type="PANTHER" id="PTHR45526">
    <property type="entry name" value="TRANSCRIPTIONAL REGULATORY PROTEIN DPIA"/>
    <property type="match status" value="1"/>
</dbReference>
<dbReference type="InterPro" id="IPR011006">
    <property type="entry name" value="CheY-like_superfamily"/>
</dbReference>
<name>A0A840QNR8_9BACI</name>
<evidence type="ECO:0000256" key="4">
    <source>
        <dbReference type="ARBA" id="ARBA00023012"/>
    </source>
</evidence>
<organism evidence="11 12">
    <name type="scientific">Texcoconibacillus texcoconensis</name>
    <dbReference type="NCBI Taxonomy" id="1095777"/>
    <lineage>
        <taxon>Bacteria</taxon>
        <taxon>Bacillati</taxon>
        <taxon>Bacillota</taxon>
        <taxon>Bacilli</taxon>
        <taxon>Bacillales</taxon>
        <taxon>Bacillaceae</taxon>
        <taxon>Texcoconibacillus</taxon>
    </lineage>
</organism>
<proteinExistence type="predicted"/>
<dbReference type="GO" id="GO:0003700">
    <property type="term" value="F:DNA-binding transcription factor activity"/>
    <property type="evidence" value="ECO:0007669"/>
    <property type="project" value="InterPro"/>
</dbReference>
<reference evidence="11 12" key="1">
    <citation type="submission" date="2020-08" db="EMBL/GenBank/DDBJ databases">
        <title>Genomic Encyclopedia of Type Strains, Phase IV (KMG-IV): sequencing the most valuable type-strain genomes for metagenomic binning, comparative biology and taxonomic classification.</title>
        <authorList>
            <person name="Goeker M."/>
        </authorList>
    </citation>
    <scope>NUCLEOTIDE SEQUENCE [LARGE SCALE GENOMIC DNA]</scope>
    <source>
        <strain evidence="11 12">DSM 24696</strain>
    </source>
</reference>
<comment type="subcellular location">
    <subcellularLocation>
        <location evidence="1">Cytoplasm</location>
    </subcellularLocation>
</comment>
<evidence type="ECO:0000256" key="6">
    <source>
        <dbReference type="ARBA" id="ARBA00023125"/>
    </source>
</evidence>
<dbReference type="GO" id="GO:0003677">
    <property type="term" value="F:DNA binding"/>
    <property type="evidence" value="ECO:0007669"/>
    <property type="project" value="UniProtKB-KW"/>
</dbReference>
<dbReference type="SUPFAM" id="SSF52172">
    <property type="entry name" value="CheY-like"/>
    <property type="match status" value="1"/>
</dbReference>
<evidence type="ECO:0000256" key="9">
    <source>
        <dbReference type="PROSITE-ProRule" id="PRU00169"/>
    </source>
</evidence>
<dbReference type="GO" id="GO:0005737">
    <property type="term" value="C:cytoplasm"/>
    <property type="evidence" value="ECO:0007669"/>
    <property type="project" value="UniProtKB-SubCell"/>
</dbReference>
<evidence type="ECO:0000256" key="5">
    <source>
        <dbReference type="ARBA" id="ARBA00023015"/>
    </source>
</evidence>
<protein>
    <submittedName>
        <fullName evidence="11">Two-component system response regulator DctR</fullName>
    </submittedName>
</protein>
<keyword evidence="12" id="KW-1185">Reference proteome</keyword>